<reference evidence="3" key="3">
    <citation type="submission" date="2025-09" db="UniProtKB">
        <authorList>
            <consortium name="Ensembl"/>
        </authorList>
    </citation>
    <scope>IDENTIFICATION</scope>
</reference>
<protein>
    <recommendedName>
        <fullName evidence="2">CRAL-TRIO domain-containing protein</fullName>
    </recommendedName>
</protein>
<feature type="region of interest" description="Disordered" evidence="1">
    <location>
        <begin position="1"/>
        <end position="25"/>
    </location>
</feature>
<dbReference type="PRINTS" id="PR00180">
    <property type="entry name" value="CRETINALDHBP"/>
</dbReference>
<dbReference type="CDD" id="cd00170">
    <property type="entry name" value="SEC14"/>
    <property type="match status" value="1"/>
</dbReference>
<gene>
    <name evidence="3" type="primary">TTPAL</name>
</gene>
<dbReference type="InterPro" id="IPR036273">
    <property type="entry name" value="CRAL/TRIO_N_dom_sf"/>
</dbReference>
<dbReference type="InterPro" id="IPR011074">
    <property type="entry name" value="CRAL/TRIO_N_dom"/>
</dbReference>
<organism evidence="3 4">
    <name type="scientific">Denticeps clupeoides</name>
    <name type="common">denticle herring</name>
    <dbReference type="NCBI Taxonomy" id="299321"/>
    <lineage>
        <taxon>Eukaryota</taxon>
        <taxon>Metazoa</taxon>
        <taxon>Chordata</taxon>
        <taxon>Craniata</taxon>
        <taxon>Vertebrata</taxon>
        <taxon>Euteleostomi</taxon>
        <taxon>Actinopterygii</taxon>
        <taxon>Neopterygii</taxon>
        <taxon>Teleostei</taxon>
        <taxon>Clupei</taxon>
        <taxon>Clupeiformes</taxon>
        <taxon>Denticipitoidei</taxon>
        <taxon>Denticipitidae</taxon>
        <taxon>Denticeps</taxon>
    </lineage>
</organism>
<dbReference type="PROSITE" id="PS50191">
    <property type="entry name" value="CRAL_TRIO"/>
    <property type="match status" value="1"/>
</dbReference>
<proteinExistence type="predicted"/>
<dbReference type="PANTHER" id="PTHR10174">
    <property type="entry name" value="ALPHA-TOCOPHEROL TRANSFER PROTEIN-RELATED"/>
    <property type="match status" value="1"/>
</dbReference>
<keyword evidence="4" id="KW-1185">Reference proteome</keyword>
<evidence type="ECO:0000259" key="2">
    <source>
        <dbReference type="PROSITE" id="PS50191"/>
    </source>
</evidence>
<dbReference type="Proteomes" id="UP000694580">
    <property type="component" value="Chromosome 10"/>
</dbReference>
<sequence>MEEDNGAVDSGATTGGPLVGFPSPPPPIYRCTLTPALEAKAREELQEKPEWRLRDAQALRDMVQKEQPNLRTRLDDAFLLRFLRARKFDYDRGLQLLLNYHASRRAWPEVFHDLRPSTVRHVLEQGFITVLPQPDSQGRYILCLRPGKWKQNDYPFVDNIRAIYLTLEKLIQPEETQVNGIVILVDYTGVGLSQASNPGPFLAKKVVSILQDGFPIRIKAVNIINEPRIFKGIFAIIKPFLKEKMAERYVLHGSDLASLHRNIPRAVLPEEYGGVAGRLDFAVWTRTLLDSEEDFVVEFCQPDPLEGAVPPDAMLFEGEAGSQADETFRNLRSQLYYCY</sequence>
<dbReference type="InterPro" id="IPR036865">
    <property type="entry name" value="CRAL-TRIO_dom_sf"/>
</dbReference>
<dbReference type="GO" id="GO:1902936">
    <property type="term" value="F:phosphatidylinositol bisphosphate binding"/>
    <property type="evidence" value="ECO:0007669"/>
    <property type="project" value="TreeGrafter"/>
</dbReference>
<reference evidence="3" key="2">
    <citation type="submission" date="2025-08" db="UniProtKB">
        <authorList>
            <consortium name="Ensembl"/>
        </authorList>
    </citation>
    <scope>IDENTIFICATION</scope>
</reference>
<reference evidence="3 4" key="1">
    <citation type="submission" date="2020-06" db="EMBL/GenBank/DDBJ databases">
        <authorList>
            <consortium name="Wellcome Sanger Institute Data Sharing"/>
        </authorList>
    </citation>
    <scope>NUCLEOTIDE SEQUENCE [LARGE SCALE GENOMIC DNA]</scope>
</reference>
<dbReference type="Ensembl" id="ENSDCDT00010012089.1">
    <property type="protein sequence ID" value="ENSDCDP00010011562.1"/>
    <property type="gene ID" value="ENSDCDG00010005134.1"/>
</dbReference>
<evidence type="ECO:0000256" key="1">
    <source>
        <dbReference type="SAM" id="MobiDB-lite"/>
    </source>
</evidence>
<dbReference type="Pfam" id="PF00650">
    <property type="entry name" value="CRAL_TRIO"/>
    <property type="match status" value="1"/>
</dbReference>
<accession>A0AAY4ARV7</accession>
<dbReference type="SUPFAM" id="SSF52087">
    <property type="entry name" value="CRAL/TRIO domain"/>
    <property type="match status" value="1"/>
</dbReference>
<dbReference type="GeneTree" id="ENSGT00940000155407"/>
<evidence type="ECO:0000313" key="4">
    <source>
        <dbReference type="Proteomes" id="UP000694580"/>
    </source>
</evidence>
<dbReference type="InterPro" id="IPR001251">
    <property type="entry name" value="CRAL-TRIO_dom"/>
</dbReference>
<dbReference type="Gene3D" id="3.40.525.10">
    <property type="entry name" value="CRAL-TRIO lipid binding domain"/>
    <property type="match status" value="1"/>
</dbReference>
<evidence type="ECO:0000313" key="3">
    <source>
        <dbReference type="Ensembl" id="ENSDCDP00010011562.1"/>
    </source>
</evidence>
<feature type="domain" description="CRAL-TRIO" evidence="2">
    <location>
        <begin position="115"/>
        <end position="280"/>
    </location>
</feature>
<dbReference type="Gene3D" id="1.20.5.1200">
    <property type="entry name" value="Alpha-tocopherol transfer"/>
    <property type="match status" value="1"/>
</dbReference>
<dbReference type="Pfam" id="PF03765">
    <property type="entry name" value="CRAL_TRIO_N"/>
    <property type="match status" value="1"/>
</dbReference>
<dbReference type="SMART" id="SM01100">
    <property type="entry name" value="CRAL_TRIO_N"/>
    <property type="match status" value="1"/>
</dbReference>
<dbReference type="GO" id="GO:0016020">
    <property type="term" value="C:membrane"/>
    <property type="evidence" value="ECO:0007669"/>
    <property type="project" value="TreeGrafter"/>
</dbReference>
<dbReference type="PANTHER" id="PTHR10174:SF130">
    <property type="entry name" value="ALPHA-TOCOPHEROL TRANSFER PROTEIN-LIKE"/>
    <property type="match status" value="1"/>
</dbReference>
<name>A0AAY4ARV7_9TELE</name>
<dbReference type="SMART" id="SM00516">
    <property type="entry name" value="SEC14"/>
    <property type="match status" value="1"/>
</dbReference>
<dbReference type="SUPFAM" id="SSF46938">
    <property type="entry name" value="CRAL/TRIO N-terminal domain"/>
    <property type="match status" value="1"/>
</dbReference>
<dbReference type="Gene3D" id="1.10.8.20">
    <property type="entry name" value="N-terminal domain of phosphatidylinositol transfer protein sec14p"/>
    <property type="match status" value="1"/>
</dbReference>
<dbReference type="AlphaFoldDB" id="A0AAY4ARV7"/>